<dbReference type="Gene3D" id="1.10.1780.10">
    <property type="entry name" value="Clp, N-terminal domain"/>
    <property type="match status" value="1"/>
</dbReference>
<evidence type="ECO:0000259" key="2">
    <source>
        <dbReference type="PROSITE" id="PS51903"/>
    </source>
</evidence>
<dbReference type="AlphaFoldDB" id="A0A3L6S973"/>
<gene>
    <name evidence="3" type="ORF">C2845_PM02G31730</name>
</gene>
<keyword evidence="4" id="KW-1185">Reference proteome</keyword>
<dbReference type="PANTHER" id="PTHR47016:SF1">
    <property type="entry name" value="ATP-DEPENDENT CLP PROTEASE ATP-BINDING SUBUNIT CLPT1, CHLOROPLASTIC"/>
    <property type="match status" value="1"/>
</dbReference>
<reference evidence="4" key="1">
    <citation type="journal article" date="2019" name="Nat. Commun.">
        <title>The genome of broomcorn millet.</title>
        <authorList>
            <person name="Zou C."/>
            <person name="Miki D."/>
            <person name="Li D."/>
            <person name="Tang Q."/>
            <person name="Xiao L."/>
            <person name="Rajput S."/>
            <person name="Deng P."/>
            <person name="Jia W."/>
            <person name="Huang R."/>
            <person name="Zhang M."/>
            <person name="Sun Y."/>
            <person name="Hu J."/>
            <person name="Fu X."/>
            <person name="Schnable P.S."/>
            <person name="Li F."/>
            <person name="Zhang H."/>
            <person name="Feng B."/>
            <person name="Zhu X."/>
            <person name="Liu R."/>
            <person name="Schnable J.C."/>
            <person name="Zhu J.-K."/>
            <person name="Zhang H."/>
        </authorList>
    </citation>
    <scope>NUCLEOTIDE SEQUENCE [LARGE SCALE GENOMIC DNA]</scope>
</reference>
<protein>
    <submittedName>
        <fullName evidence="3">ATP-dependent Clp protease ATP-binding subunit CLPT1, chloroplastic-like</fullName>
    </submittedName>
</protein>
<dbReference type="OrthoDB" id="2014724at2759"/>
<comment type="caution">
    <text evidence="3">The sequence shown here is derived from an EMBL/GenBank/DDBJ whole genome shotgun (WGS) entry which is preliminary data.</text>
</comment>
<dbReference type="InterPro" id="IPR044217">
    <property type="entry name" value="CLPT1/2"/>
</dbReference>
<dbReference type="Pfam" id="PF02861">
    <property type="entry name" value="Clp_N"/>
    <property type="match status" value="1"/>
</dbReference>
<name>A0A3L6S973_PANMI</name>
<sequence>MATAAQAAAAAFLSFLSSSPSHHTAPSSVSLRAAAAGGPRLSSPLRGRRISAVTAQLPTAHPEVASGDKKIRWSSRAVRSFAMAELEARKMRYPTTGTEGLLMGILVEGTSGAAKLLRANGITLLNVREEAANVLGKSEMFYFSPMHPPLTEAAQRALDWAVNEKLKSGEDGEVTANHLLLGIWSDKESAGHKILASLGFDDEKARLLTKTVILSSMQSGSNRINGGYFLRVSNRTDTLNQISCHLSSWDVYSSSPPFKLLTLHAPVFFWLPTLKSPATAASANGTEWESGFGPAKSHVLQVYRLLLHALFVQSFRCLSRLGIDGCGY</sequence>
<dbReference type="GO" id="GO:0008233">
    <property type="term" value="F:peptidase activity"/>
    <property type="evidence" value="ECO:0007669"/>
    <property type="project" value="UniProtKB-KW"/>
</dbReference>
<dbReference type="STRING" id="4540.A0A3L6S973"/>
<dbReference type="PROSITE" id="PS51903">
    <property type="entry name" value="CLP_R"/>
    <property type="match status" value="1"/>
</dbReference>
<dbReference type="InterPro" id="IPR004176">
    <property type="entry name" value="Clp_R_N"/>
</dbReference>
<dbReference type="SUPFAM" id="SSF81923">
    <property type="entry name" value="Double Clp-N motif"/>
    <property type="match status" value="1"/>
</dbReference>
<dbReference type="InterPro" id="IPR036628">
    <property type="entry name" value="Clp_N_dom_sf"/>
</dbReference>
<accession>A0A3L6S973</accession>
<keyword evidence="1" id="KW-0677">Repeat</keyword>
<proteinExistence type="predicted"/>
<dbReference type="Proteomes" id="UP000275267">
    <property type="component" value="Unassembled WGS sequence"/>
</dbReference>
<dbReference type="GO" id="GO:0005524">
    <property type="term" value="F:ATP binding"/>
    <property type="evidence" value="ECO:0007669"/>
    <property type="project" value="UniProtKB-KW"/>
</dbReference>
<evidence type="ECO:0000256" key="1">
    <source>
        <dbReference type="PROSITE-ProRule" id="PRU01251"/>
    </source>
</evidence>
<feature type="domain" description="Clp R" evidence="2">
    <location>
        <begin position="67"/>
        <end position="220"/>
    </location>
</feature>
<evidence type="ECO:0000313" key="4">
    <source>
        <dbReference type="Proteomes" id="UP000275267"/>
    </source>
</evidence>
<evidence type="ECO:0000313" key="3">
    <source>
        <dbReference type="EMBL" id="RLN17530.1"/>
    </source>
</evidence>
<organism evidence="3 4">
    <name type="scientific">Panicum miliaceum</name>
    <name type="common">Proso millet</name>
    <name type="synonym">Broomcorn millet</name>
    <dbReference type="NCBI Taxonomy" id="4540"/>
    <lineage>
        <taxon>Eukaryota</taxon>
        <taxon>Viridiplantae</taxon>
        <taxon>Streptophyta</taxon>
        <taxon>Embryophyta</taxon>
        <taxon>Tracheophyta</taxon>
        <taxon>Spermatophyta</taxon>
        <taxon>Magnoliopsida</taxon>
        <taxon>Liliopsida</taxon>
        <taxon>Poales</taxon>
        <taxon>Poaceae</taxon>
        <taxon>PACMAD clade</taxon>
        <taxon>Panicoideae</taxon>
        <taxon>Panicodae</taxon>
        <taxon>Paniceae</taxon>
        <taxon>Panicinae</taxon>
        <taxon>Panicum</taxon>
        <taxon>Panicum sect. Panicum</taxon>
    </lineage>
</organism>
<dbReference type="GO" id="GO:0006508">
    <property type="term" value="P:proteolysis"/>
    <property type="evidence" value="ECO:0007669"/>
    <property type="project" value="UniProtKB-KW"/>
</dbReference>
<dbReference type="PANTHER" id="PTHR47016">
    <property type="entry name" value="ATP-DEPENDENT CLP PROTEASE ATP-BINDING SUBUNIT CLPT1, CHLOROPLASTIC"/>
    <property type="match status" value="1"/>
</dbReference>
<dbReference type="EMBL" id="PQIB02000005">
    <property type="protein sequence ID" value="RLN17530.1"/>
    <property type="molecule type" value="Genomic_DNA"/>
</dbReference>